<evidence type="ECO:0000313" key="3">
    <source>
        <dbReference type="EMBL" id="GMM15709.1"/>
    </source>
</evidence>
<dbReference type="RefSeq" id="WP_271876866.1">
    <property type="nucleotide sequence ID" value="NZ_BTFQ01000038.1"/>
</dbReference>
<evidence type="ECO:0000259" key="1">
    <source>
        <dbReference type="PROSITE" id="PS50943"/>
    </source>
</evidence>
<proteinExistence type="predicted"/>
<accession>A0ABD0C3M3</accession>
<name>A0ABD0C3M3_LACAM</name>
<evidence type="ECO:0000313" key="2">
    <source>
        <dbReference type="EMBL" id="GMM13878.1"/>
    </source>
</evidence>
<dbReference type="EMBL" id="BTFR01000013">
    <property type="protein sequence ID" value="GMM15709.1"/>
    <property type="molecule type" value="Genomic_DNA"/>
</dbReference>
<sequence>MVTIGQQLRKTRRKLALNKSQMAKHIISVSFYSRVENNTTSISASNLIRLLRYHDQSIIKFMQPFANNVLSLPIYENKINEAFQRKDITRLQQLKDKTNFKMIHQIIDLKLNELGQNTKISFLSPDVTRLKHDMLQIENFDANYLWVFLNIMNYYEFTDLEGLMGSIFNKYRNSSEYDPTTLKFLVEIAVNYLKICYSYQDTKFEMKKAIDFVKSLPNIVDIFNEKLVITYFEVIINKDDKTAIEIFQLVQNIGYNIAFLVRT</sequence>
<evidence type="ECO:0000313" key="5">
    <source>
        <dbReference type="Proteomes" id="UP001346800"/>
    </source>
</evidence>
<organism evidence="2 5">
    <name type="scientific">Lactobacillus amylovorus subsp. animalium</name>
    <dbReference type="NCBI Taxonomy" id="3378536"/>
    <lineage>
        <taxon>Bacteria</taxon>
        <taxon>Bacillati</taxon>
        <taxon>Bacillota</taxon>
        <taxon>Bacilli</taxon>
        <taxon>Lactobacillales</taxon>
        <taxon>Lactobacillaceae</taxon>
        <taxon>Lactobacillus</taxon>
    </lineage>
</organism>
<dbReference type="Pfam" id="PF01381">
    <property type="entry name" value="HTH_3"/>
    <property type="match status" value="1"/>
</dbReference>
<dbReference type="PROSITE" id="PS50943">
    <property type="entry name" value="HTH_CROC1"/>
    <property type="match status" value="1"/>
</dbReference>
<dbReference type="EMBL" id="BTFQ01000038">
    <property type="protein sequence ID" value="GMM13878.1"/>
    <property type="molecule type" value="Genomic_DNA"/>
</dbReference>
<dbReference type="Proteomes" id="UP001332503">
    <property type="component" value="Unassembled WGS sequence"/>
</dbReference>
<dbReference type="PANTHER" id="PTHR37038">
    <property type="entry name" value="TRANSCRIPTIONAL REGULATOR-RELATED"/>
    <property type="match status" value="1"/>
</dbReference>
<keyword evidence="4" id="KW-1185">Reference proteome</keyword>
<dbReference type="CDD" id="cd00093">
    <property type="entry name" value="HTH_XRE"/>
    <property type="match status" value="1"/>
</dbReference>
<reference evidence="4 5" key="2">
    <citation type="journal article" date="2024" name="Int. J. Syst. Evol. Microbiol.">
        <title>Proposal of Lactobacillus amylovorus subsp. animalis subsp. nov. and an emended description of Lactobacillus amylovorus.</title>
        <authorList>
            <person name="Yamane K."/>
            <person name="Tanizawa Y."/>
            <person name="Kobayashi H."/>
            <person name="Kamizono T."/>
            <person name="Kojima Y."/>
            <person name="Takagi H."/>
            <person name="Tohno M."/>
        </authorList>
    </citation>
    <scope>NUCLEOTIDE SEQUENCE [LARGE SCALE GENOMIC DNA]</scope>
    <source>
        <strain evidence="3 4">BF125</strain>
        <strain evidence="2 5">BF186</strain>
    </source>
</reference>
<evidence type="ECO:0000313" key="4">
    <source>
        <dbReference type="Proteomes" id="UP001332503"/>
    </source>
</evidence>
<gene>
    <name evidence="3" type="ORF">LABF125_08420</name>
    <name evidence="2" type="ORF">LABF186_09930</name>
</gene>
<dbReference type="InterPro" id="IPR001387">
    <property type="entry name" value="Cro/C1-type_HTH"/>
</dbReference>
<comment type="caution">
    <text evidence="2">The sequence shown here is derived from an EMBL/GenBank/DDBJ whole genome shotgun (WGS) entry which is preliminary data.</text>
</comment>
<dbReference type="Proteomes" id="UP001346800">
    <property type="component" value="Unassembled WGS sequence"/>
</dbReference>
<dbReference type="SUPFAM" id="SSF47413">
    <property type="entry name" value="lambda repressor-like DNA-binding domains"/>
    <property type="match status" value="1"/>
</dbReference>
<dbReference type="AlphaFoldDB" id="A0ABD0C3M3"/>
<dbReference type="Gene3D" id="1.10.260.40">
    <property type="entry name" value="lambda repressor-like DNA-binding domains"/>
    <property type="match status" value="1"/>
</dbReference>
<protein>
    <recommendedName>
        <fullName evidence="1">HTH cro/C1-type domain-containing protein</fullName>
    </recommendedName>
</protein>
<feature type="domain" description="HTH cro/C1-type" evidence="1">
    <location>
        <begin position="8"/>
        <end position="61"/>
    </location>
</feature>
<dbReference type="SMART" id="SM00530">
    <property type="entry name" value="HTH_XRE"/>
    <property type="match status" value="1"/>
</dbReference>
<reference evidence="2" key="1">
    <citation type="submission" date="2023-06" db="EMBL/GenBank/DDBJ databases">
        <authorList>
            <person name="Tohno M."/>
            <person name="Tanizawa Y."/>
        </authorList>
    </citation>
    <scope>NUCLEOTIDE SEQUENCE</scope>
    <source>
        <strain evidence="3">BF125</strain>
        <strain evidence="2">BF186</strain>
    </source>
</reference>
<dbReference type="InterPro" id="IPR053163">
    <property type="entry name" value="HTH-type_regulator_Rgg"/>
</dbReference>
<dbReference type="InterPro" id="IPR010982">
    <property type="entry name" value="Lambda_DNA-bd_dom_sf"/>
</dbReference>